<evidence type="ECO:0008006" key="3">
    <source>
        <dbReference type="Google" id="ProtNLM"/>
    </source>
</evidence>
<dbReference type="Proteomes" id="UP000233343">
    <property type="component" value="Unassembled WGS sequence"/>
</dbReference>
<gene>
    <name evidence="1" type="ORF">CWS20_13200</name>
</gene>
<evidence type="ECO:0000313" key="2">
    <source>
        <dbReference type="Proteomes" id="UP000233343"/>
    </source>
</evidence>
<dbReference type="GO" id="GO:0030420">
    <property type="term" value="P:establishment of competence for transformation"/>
    <property type="evidence" value="ECO:0007669"/>
    <property type="project" value="InterPro"/>
</dbReference>
<dbReference type="Pfam" id="PF06338">
    <property type="entry name" value="ComK"/>
    <property type="match status" value="1"/>
</dbReference>
<name>A0A2N0ZG68_9BACI</name>
<sequence length="182" mass="21080">MDVTENYIINEKTKAIIPEHVENNYTFSKVVEDRNMFIVKKKPLDMIKSSFKAYGSGYEGAVKASQSILRKTKMLPIRISGAKDMYWFSLMAASNRDCIWLALEHTERPIDLSREETVFLLTDGYRLNVHMSYQRAKNRMDTAIKFKAILQRTMSIESLSTSKLLKGYMIIKDSSGNYRIKK</sequence>
<reference evidence="1 2" key="1">
    <citation type="journal article" date="2010" name="Int. J. Syst. Evol. Microbiol.">
        <title>Bacillus horneckiae sp. nov., isolated from a spacecraft-assembly clean room.</title>
        <authorList>
            <person name="Vaishampayan P."/>
            <person name="Probst A."/>
            <person name="Krishnamurthi S."/>
            <person name="Ghosh S."/>
            <person name="Osman S."/>
            <person name="McDowall A."/>
            <person name="Ruckmani A."/>
            <person name="Mayilraj S."/>
            <person name="Venkateswaran K."/>
        </authorList>
    </citation>
    <scope>NUCLEOTIDE SEQUENCE [LARGE SCALE GENOMIC DNA]</scope>
    <source>
        <strain evidence="2">1PO1SC</strain>
    </source>
</reference>
<dbReference type="RefSeq" id="WP_066193405.1">
    <property type="nucleotide sequence ID" value="NZ_JAFDQP010000003.1"/>
</dbReference>
<accession>A0A2N0ZG68</accession>
<proteinExistence type="predicted"/>
<dbReference type="EMBL" id="PISD01000028">
    <property type="protein sequence ID" value="PKG28522.1"/>
    <property type="molecule type" value="Genomic_DNA"/>
</dbReference>
<dbReference type="InterPro" id="IPR010461">
    <property type="entry name" value="ComK"/>
</dbReference>
<organism evidence="1 2">
    <name type="scientific">Cytobacillus horneckiae</name>
    <dbReference type="NCBI Taxonomy" id="549687"/>
    <lineage>
        <taxon>Bacteria</taxon>
        <taxon>Bacillati</taxon>
        <taxon>Bacillota</taxon>
        <taxon>Bacilli</taxon>
        <taxon>Bacillales</taxon>
        <taxon>Bacillaceae</taxon>
        <taxon>Cytobacillus</taxon>
    </lineage>
</organism>
<protein>
    <recommendedName>
        <fullName evidence="3">Competence protein</fullName>
    </recommendedName>
</protein>
<dbReference type="AlphaFoldDB" id="A0A2N0ZG68"/>
<keyword evidence="2" id="KW-1185">Reference proteome</keyword>
<evidence type="ECO:0000313" key="1">
    <source>
        <dbReference type="EMBL" id="PKG28522.1"/>
    </source>
</evidence>
<comment type="caution">
    <text evidence="1">The sequence shown here is derived from an EMBL/GenBank/DDBJ whole genome shotgun (WGS) entry which is preliminary data.</text>
</comment>